<evidence type="ECO:0000256" key="1">
    <source>
        <dbReference type="ARBA" id="ARBA00001070"/>
    </source>
</evidence>
<dbReference type="GO" id="GO:0006508">
    <property type="term" value="P:proteolysis"/>
    <property type="evidence" value="ECO:0007669"/>
    <property type="project" value="UniProtKB-KW"/>
</dbReference>
<reference evidence="8 9" key="1">
    <citation type="submission" date="2020-08" db="EMBL/GenBank/DDBJ databases">
        <title>Amycolatopsis sp. nov. DR6-1 isolated from Dendrobium heterocarpum.</title>
        <authorList>
            <person name="Tedsree N."/>
            <person name="Kuncharoen N."/>
            <person name="Likhitwitayawuid K."/>
            <person name="Tanasupawat S."/>
        </authorList>
    </citation>
    <scope>NUCLEOTIDE SEQUENCE [LARGE SCALE GENOMIC DNA]</scope>
    <source>
        <strain evidence="8 9">DR6-1</strain>
    </source>
</reference>
<keyword evidence="9" id="KW-1185">Reference proteome</keyword>
<feature type="domain" description="Peptidase S9 prolyl oligopeptidase catalytic" evidence="6">
    <location>
        <begin position="477"/>
        <end position="687"/>
    </location>
</feature>
<dbReference type="InterPro" id="IPR023302">
    <property type="entry name" value="Pept_S9A_N"/>
</dbReference>
<evidence type="ECO:0000256" key="5">
    <source>
        <dbReference type="ARBA" id="ARBA00022825"/>
    </source>
</evidence>
<evidence type="ECO:0000256" key="3">
    <source>
        <dbReference type="ARBA" id="ARBA00022670"/>
    </source>
</evidence>
<dbReference type="PRINTS" id="PR00862">
    <property type="entry name" value="PROLIGOPTASE"/>
</dbReference>
<dbReference type="SUPFAM" id="SSF50993">
    <property type="entry name" value="Peptidase/esterase 'gauge' domain"/>
    <property type="match status" value="1"/>
</dbReference>
<dbReference type="EC" id="3.4.21.26" evidence="2"/>
<dbReference type="InterPro" id="IPR001375">
    <property type="entry name" value="Peptidase_S9_cat"/>
</dbReference>
<dbReference type="GO" id="GO:0004252">
    <property type="term" value="F:serine-type endopeptidase activity"/>
    <property type="evidence" value="ECO:0007669"/>
    <property type="project" value="UniProtKB-EC"/>
</dbReference>
<dbReference type="Proteomes" id="UP000526734">
    <property type="component" value="Unassembled WGS sequence"/>
</dbReference>
<evidence type="ECO:0000259" key="7">
    <source>
        <dbReference type="Pfam" id="PF02897"/>
    </source>
</evidence>
<evidence type="ECO:0000256" key="4">
    <source>
        <dbReference type="ARBA" id="ARBA00022801"/>
    </source>
</evidence>
<dbReference type="GO" id="GO:0070012">
    <property type="term" value="F:oligopeptidase activity"/>
    <property type="evidence" value="ECO:0007669"/>
    <property type="project" value="TreeGrafter"/>
</dbReference>
<dbReference type="PANTHER" id="PTHR42881:SF2">
    <property type="entry name" value="PROLYL ENDOPEPTIDASE"/>
    <property type="match status" value="1"/>
</dbReference>
<evidence type="ECO:0000256" key="2">
    <source>
        <dbReference type="ARBA" id="ARBA00011897"/>
    </source>
</evidence>
<dbReference type="PANTHER" id="PTHR42881">
    <property type="entry name" value="PROLYL ENDOPEPTIDASE"/>
    <property type="match status" value="1"/>
</dbReference>
<keyword evidence="5" id="KW-0720">Serine protease</keyword>
<evidence type="ECO:0000313" key="8">
    <source>
        <dbReference type="EMBL" id="MBB1156298.1"/>
    </source>
</evidence>
<dbReference type="EMBL" id="JACGZW010000008">
    <property type="protein sequence ID" value="MBB1156298.1"/>
    <property type="molecule type" value="Genomic_DNA"/>
</dbReference>
<dbReference type="GO" id="GO:0005829">
    <property type="term" value="C:cytosol"/>
    <property type="evidence" value="ECO:0007669"/>
    <property type="project" value="TreeGrafter"/>
</dbReference>
<dbReference type="RefSeq" id="WP_182893246.1">
    <property type="nucleotide sequence ID" value="NZ_JACGZW010000008.1"/>
</dbReference>
<name>A0A7W3ZCX4_9PSEU</name>
<organism evidence="8 9">
    <name type="scientific">Amycolatopsis dendrobii</name>
    <dbReference type="NCBI Taxonomy" id="2760662"/>
    <lineage>
        <taxon>Bacteria</taxon>
        <taxon>Bacillati</taxon>
        <taxon>Actinomycetota</taxon>
        <taxon>Actinomycetes</taxon>
        <taxon>Pseudonocardiales</taxon>
        <taxon>Pseudonocardiaceae</taxon>
        <taxon>Amycolatopsis</taxon>
    </lineage>
</organism>
<sequence>MTTETADGNTSEQVVTVGAVTFTDENRWLRENTPETLAWQERENAATTAAIRGWAHFGEIRDQLGRTVADQPSNAEIWGTTTPRRMGRFWFRLAAVAADDPTLGLWVSETADGPRTLLVDPRDPAFGQGSQLLWYEPAPDGARVVFAAYPLGQTIGTLHVVRTEDGRMLPVEAPRHVAAGATPGWLPDGTGFYTADRTDTGEHRLRFVPVTAGVPAEADTVFPCDQLPHNTFTLTAQVSPDGARVVALAGQHEQIACRLLDRATGEWRPFLPADYRGECHGVWYDDDTYVAVVTGDAPRGRVVAVPVATSADERTWRELVPESEAVLRCVRKLGDDLVVCEIRDIAVEFRVVGATGEAKAAVPMPGSGSSPTAMAARRFERSTELTFTHETFQQASVDYRYLPETNELVRLSESGRAFPDLTVDRAFATSRDGARIPYFVVHRPDLDRSKPQPAFIEAYGGFNQALMPHYLGNVGPFLAAGGVYVQANLRGGAEYGREWYEAGRLANKQNTFDDLFAVAGELIATGVSEPGRLAFYGKSNGGMLAGVALVRRPDLWGAVVADVPLLDMLEFQSPGNPAAKEARGAFLEDYGDVTDPEDSRRLAAFSPYHNVRVGVRHPAVLQIFGEHDFGCEPFHGRVFTARLRAASAANKPLLRVRKDYGHLPATRAQAIEHHAEILAFVMDHLGMKPAAGNL</sequence>
<feature type="domain" description="Peptidase S9A N-terminal" evidence="7">
    <location>
        <begin position="20"/>
        <end position="408"/>
    </location>
</feature>
<dbReference type="Gene3D" id="2.130.10.120">
    <property type="entry name" value="Prolyl oligopeptidase, N-terminal domain"/>
    <property type="match status" value="1"/>
</dbReference>
<keyword evidence="4" id="KW-0378">Hydrolase</keyword>
<dbReference type="Gene3D" id="3.40.50.1820">
    <property type="entry name" value="alpha/beta hydrolase"/>
    <property type="match status" value="1"/>
</dbReference>
<gene>
    <name evidence="8" type="ORF">H4281_24370</name>
</gene>
<dbReference type="InterPro" id="IPR002470">
    <property type="entry name" value="Peptidase_S9A"/>
</dbReference>
<protein>
    <recommendedName>
        <fullName evidence="2">prolyl oligopeptidase</fullName>
        <ecNumber evidence="2">3.4.21.26</ecNumber>
    </recommendedName>
</protein>
<dbReference type="Pfam" id="PF00326">
    <property type="entry name" value="Peptidase_S9"/>
    <property type="match status" value="1"/>
</dbReference>
<dbReference type="AlphaFoldDB" id="A0A7W3ZCX4"/>
<dbReference type="InterPro" id="IPR051167">
    <property type="entry name" value="Prolyl_oligopep/macrocyclase"/>
</dbReference>
<comment type="catalytic activity">
    <reaction evidence="1">
        <text>Hydrolysis of Pro-|-Xaa &gt;&gt; Ala-|-Xaa in oligopeptides.</text>
        <dbReference type="EC" id="3.4.21.26"/>
    </reaction>
</comment>
<dbReference type="Pfam" id="PF02897">
    <property type="entry name" value="Peptidase_S9_N"/>
    <property type="match status" value="1"/>
</dbReference>
<dbReference type="SUPFAM" id="SSF53474">
    <property type="entry name" value="alpha/beta-Hydrolases"/>
    <property type="match status" value="1"/>
</dbReference>
<comment type="caution">
    <text evidence="8">The sequence shown here is derived from an EMBL/GenBank/DDBJ whole genome shotgun (WGS) entry which is preliminary data.</text>
</comment>
<proteinExistence type="predicted"/>
<dbReference type="InterPro" id="IPR029058">
    <property type="entry name" value="AB_hydrolase_fold"/>
</dbReference>
<accession>A0A7W3ZCX4</accession>
<evidence type="ECO:0000259" key="6">
    <source>
        <dbReference type="Pfam" id="PF00326"/>
    </source>
</evidence>
<keyword evidence="3" id="KW-0645">Protease</keyword>
<evidence type="ECO:0000313" key="9">
    <source>
        <dbReference type="Proteomes" id="UP000526734"/>
    </source>
</evidence>